<dbReference type="OrthoDB" id="6082470at2759"/>
<gene>
    <name evidence="1" type="ORF">BCR34DRAFT_578464</name>
</gene>
<evidence type="ECO:0000313" key="2">
    <source>
        <dbReference type="Proteomes" id="UP000193144"/>
    </source>
</evidence>
<organism evidence="1 2">
    <name type="scientific">Clohesyomyces aquaticus</name>
    <dbReference type="NCBI Taxonomy" id="1231657"/>
    <lineage>
        <taxon>Eukaryota</taxon>
        <taxon>Fungi</taxon>
        <taxon>Dikarya</taxon>
        <taxon>Ascomycota</taxon>
        <taxon>Pezizomycotina</taxon>
        <taxon>Dothideomycetes</taxon>
        <taxon>Pleosporomycetidae</taxon>
        <taxon>Pleosporales</taxon>
        <taxon>Lindgomycetaceae</taxon>
        <taxon>Clohesyomyces</taxon>
    </lineage>
</organism>
<proteinExistence type="predicted"/>
<dbReference type="STRING" id="1231657.A0A1Y1YF91"/>
<protein>
    <recommendedName>
        <fullName evidence="3">Macro domain-like protein</fullName>
    </recommendedName>
</protein>
<dbReference type="AlphaFoldDB" id="A0A1Y1YF91"/>
<keyword evidence="2" id="KW-1185">Reference proteome</keyword>
<dbReference type="EMBL" id="MCFA01000249">
    <property type="protein sequence ID" value="ORX96711.1"/>
    <property type="molecule type" value="Genomic_DNA"/>
</dbReference>
<dbReference type="SUPFAM" id="SSF52949">
    <property type="entry name" value="Macro domain-like"/>
    <property type="match status" value="1"/>
</dbReference>
<evidence type="ECO:0000313" key="1">
    <source>
        <dbReference type="EMBL" id="ORX96711.1"/>
    </source>
</evidence>
<dbReference type="Gene3D" id="3.40.220.10">
    <property type="entry name" value="Leucine Aminopeptidase, subunit E, domain 1"/>
    <property type="match status" value="1"/>
</dbReference>
<comment type="caution">
    <text evidence="1">The sequence shown here is derived from an EMBL/GenBank/DDBJ whole genome shotgun (WGS) entry which is preliminary data.</text>
</comment>
<evidence type="ECO:0008006" key="3">
    <source>
        <dbReference type="Google" id="ProtNLM"/>
    </source>
</evidence>
<dbReference type="InterPro" id="IPR043472">
    <property type="entry name" value="Macro_dom-like"/>
</dbReference>
<dbReference type="Proteomes" id="UP000193144">
    <property type="component" value="Unassembled WGS sequence"/>
</dbReference>
<accession>A0A1Y1YF91</accession>
<reference evidence="1 2" key="1">
    <citation type="submission" date="2016-07" db="EMBL/GenBank/DDBJ databases">
        <title>Pervasive Adenine N6-methylation of Active Genes in Fungi.</title>
        <authorList>
            <consortium name="DOE Joint Genome Institute"/>
            <person name="Mondo S.J."/>
            <person name="Dannebaum R.O."/>
            <person name="Kuo R.C."/>
            <person name="Labutti K."/>
            <person name="Haridas S."/>
            <person name="Kuo A."/>
            <person name="Salamov A."/>
            <person name="Ahrendt S.R."/>
            <person name="Lipzen A."/>
            <person name="Sullivan W."/>
            <person name="Andreopoulos W.B."/>
            <person name="Clum A."/>
            <person name="Lindquist E."/>
            <person name="Daum C."/>
            <person name="Ramamoorthy G.K."/>
            <person name="Gryganskyi A."/>
            <person name="Culley D."/>
            <person name="Magnuson J.K."/>
            <person name="James T.Y."/>
            <person name="O'Malley M.A."/>
            <person name="Stajich J.E."/>
            <person name="Spatafora J.W."/>
            <person name="Visel A."/>
            <person name="Grigoriev I.V."/>
        </authorList>
    </citation>
    <scope>NUCLEOTIDE SEQUENCE [LARGE SCALE GENOMIC DNA]</scope>
    <source>
        <strain evidence="1 2">CBS 115471</strain>
    </source>
</reference>
<name>A0A1Y1YF91_9PLEO</name>
<sequence>MWNPTRLLNNIKHMASTSGDAATKSGAEEISPSLIPSIHLHCMVEDFISAFHSAAETHKLPSSVSITIHHDRLADLSPSVKFDAIVSPANSYGCMNGGFDDALSRAFSPKDDYLALTRVVQAKLWTEWRGFAPPSSCTLVDLDAGTDEGDPKLAKNQWGCKYLALCPTMKVPQLVLWDREVVYECVWALLATVHRHNREVKQGRVIDGSHREIKHVLMTPLATGCGGWSPERWAAQTVLAMKHFENEVDSGPVERRSMMTFRALAHKGEVEATYLL</sequence>